<organism evidence="2 3">
    <name type="scientific">Batillaria attramentaria</name>
    <dbReference type="NCBI Taxonomy" id="370345"/>
    <lineage>
        <taxon>Eukaryota</taxon>
        <taxon>Metazoa</taxon>
        <taxon>Spiralia</taxon>
        <taxon>Lophotrochozoa</taxon>
        <taxon>Mollusca</taxon>
        <taxon>Gastropoda</taxon>
        <taxon>Caenogastropoda</taxon>
        <taxon>Sorbeoconcha</taxon>
        <taxon>Cerithioidea</taxon>
        <taxon>Batillariidae</taxon>
        <taxon>Batillaria</taxon>
    </lineage>
</organism>
<feature type="transmembrane region" description="Helical" evidence="1">
    <location>
        <begin position="126"/>
        <end position="146"/>
    </location>
</feature>
<keyword evidence="1" id="KW-0472">Membrane</keyword>
<keyword evidence="1" id="KW-0812">Transmembrane</keyword>
<keyword evidence="1" id="KW-1133">Transmembrane helix</keyword>
<protein>
    <submittedName>
        <fullName evidence="2">Uncharacterized protein</fullName>
    </submittedName>
</protein>
<dbReference type="EMBL" id="JACVVK020000007">
    <property type="protein sequence ID" value="KAK7506177.1"/>
    <property type="molecule type" value="Genomic_DNA"/>
</dbReference>
<evidence type="ECO:0000256" key="1">
    <source>
        <dbReference type="SAM" id="Phobius"/>
    </source>
</evidence>
<evidence type="ECO:0000313" key="3">
    <source>
        <dbReference type="Proteomes" id="UP001519460"/>
    </source>
</evidence>
<dbReference type="AlphaFoldDB" id="A0ABD0M3A2"/>
<dbReference type="Proteomes" id="UP001519460">
    <property type="component" value="Unassembled WGS sequence"/>
</dbReference>
<gene>
    <name evidence="2" type="ORF">BaRGS_00002289</name>
</gene>
<name>A0ABD0M3A2_9CAEN</name>
<keyword evidence="3" id="KW-1185">Reference proteome</keyword>
<comment type="caution">
    <text evidence="2">The sequence shown here is derived from an EMBL/GenBank/DDBJ whole genome shotgun (WGS) entry which is preliminary data.</text>
</comment>
<evidence type="ECO:0000313" key="2">
    <source>
        <dbReference type="EMBL" id="KAK7506177.1"/>
    </source>
</evidence>
<sequence length="147" mass="16463">MECMLGVTKGCLPKENRRHFPDVVKVREGVQYICDVAKELPDVNITCAQQHFPEVFECLRKDTLLIVNDDSIKIPLQSKFICRTYDIVDLCCWEKLQTCGKNTAGAYVRLLSVYLRPPSCPSSGHMTASSSIAVLLISALVSIIWLT</sequence>
<reference evidence="2 3" key="1">
    <citation type="journal article" date="2023" name="Sci. Data">
        <title>Genome assembly of the Korean intertidal mud-creeper Batillaria attramentaria.</title>
        <authorList>
            <person name="Patra A.K."/>
            <person name="Ho P.T."/>
            <person name="Jun S."/>
            <person name="Lee S.J."/>
            <person name="Kim Y."/>
            <person name="Won Y.J."/>
        </authorList>
    </citation>
    <scope>NUCLEOTIDE SEQUENCE [LARGE SCALE GENOMIC DNA]</scope>
    <source>
        <strain evidence="2">Wonlab-2016</strain>
    </source>
</reference>
<proteinExistence type="predicted"/>
<accession>A0ABD0M3A2</accession>